<keyword evidence="2" id="KW-0547">Nucleotide-binding</keyword>
<dbReference type="InterPro" id="IPR027417">
    <property type="entry name" value="P-loop_NTPase"/>
</dbReference>
<name>A0A815WNS8_ADIRI</name>
<dbReference type="Gene3D" id="3.40.50.300">
    <property type="entry name" value="P-loop containing nucleotide triphosphate hydrolases"/>
    <property type="match status" value="1"/>
</dbReference>
<dbReference type="InterPro" id="IPR000432">
    <property type="entry name" value="DNA_mismatch_repair_MutS_C"/>
</dbReference>
<protein>
    <recommendedName>
        <fullName evidence="5">DNA mismatch repair proteins mutS family domain-containing protein</fullName>
    </recommendedName>
</protein>
<accession>A0A815WNS8</accession>
<keyword evidence="4" id="KW-0238">DNA-binding</keyword>
<evidence type="ECO:0000256" key="2">
    <source>
        <dbReference type="ARBA" id="ARBA00022741"/>
    </source>
</evidence>
<dbReference type="GO" id="GO:0005524">
    <property type="term" value="F:ATP binding"/>
    <property type="evidence" value="ECO:0007669"/>
    <property type="project" value="UniProtKB-KW"/>
</dbReference>
<dbReference type="Proteomes" id="UP000663828">
    <property type="component" value="Unassembled WGS sequence"/>
</dbReference>
<dbReference type="GO" id="GO:0030983">
    <property type="term" value="F:mismatched DNA binding"/>
    <property type="evidence" value="ECO:0007669"/>
    <property type="project" value="InterPro"/>
</dbReference>
<evidence type="ECO:0000256" key="4">
    <source>
        <dbReference type="ARBA" id="ARBA00023125"/>
    </source>
</evidence>
<gene>
    <name evidence="6" type="ORF">XAT740_LOCUS42561</name>
</gene>
<sequence>DDFEKHENVGLGHMSCMIETDEDTPSKQTLVFLYKFVEGSCPKSHGFNAARLANIPDSIVELAQTKASAFERWVTLKRILFNLKKVTDKSQSQDLLQFLSQLKLN</sequence>
<keyword evidence="7" id="KW-1185">Reference proteome</keyword>
<feature type="domain" description="DNA mismatch repair proteins mutS family" evidence="5">
    <location>
        <begin position="17"/>
        <end position="70"/>
    </location>
</feature>
<comment type="caution">
    <text evidence="6">The sequence shown here is derived from an EMBL/GenBank/DDBJ whole genome shotgun (WGS) entry which is preliminary data.</text>
</comment>
<organism evidence="6 7">
    <name type="scientific">Adineta ricciae</name>
    <name type="common">Rotifer</name>
    <dbReference type="NCBI Taxonomy" id="249248"/>
    <lineage>
        <taxon>Eukaryota</taxon>
        <taxon>Metazoa</taxon>
        <taxon>Spiralia</taxon>
        <taxon>Gnathifera</taxon>
        <taxon>Rotifera</taxon>
        <taxon>Eurotatoria</taxon>
        <taxon>Bdelloidea</taxon>
        <taxon>Adinetida</taxon>
        <taxon>Adinetidae</taxon>
        <taxon>Adineta</taxon>
    </lineage>
</organism>
<dbReference type="GO" id="GO:0006298">
    <property type="term" value="P:mismatch repair"/>
    <property type="evidence" value="ECO:0007669"/>
    <property type="project" value="InterPro"/>
</dbReference>
<reference evidence="6" key="1">
    <citation type="submission" date="2021-02" db="EMBL/GenBank/DDBJ databases">
        <authorList>
            <person name="Nowell W R."/>
        </authorList>
    </citation>
    <scope>NUCLEOTIDE SEQUENCE</scope>
</reference>
<dbReference type="Pfam" id="PF00488">
    <property type="entry name" value="MutS_V"/>
    <property type="match status" value="1"/>
</dbReference>
<evidence type="ECO:0000256" key="3">
    <source>
        <dbReference type="ARBA" id="ARBA00022840"/>
    </source>
</evidence>
<dbReference type="InterPro" id="IPR045076">
    <property type="entry name" value="MutS"/>
</dbReference>
<comment type="similarity">
    <text evidence="1">Belongs to the DNA mismatch repair MutS family.</text>
</comment>
<evidence type="ECO:0000256" key="1">
    <source>
        <dbReference type="ARBA" id="ARBA00006271"/>
    </source>
</evidence>
<dbReference type="PANTHER" id="PTHR11361">
    <property type="entry name" value="DNA MISMATCH REPAIR PROTEIN MUTS FAMILY MEMBER"/>
    <property type="match status" value="1"/>
</dbReference>
<proteinExistence type="inferred from homology"/>
<dbReference type="AlphaFoldDB" id="A0A815WNS8"/>
<evidence type="ECO:0000313" key="6">
    <source>
        <dbReference type="EMBL" id="CAF1546556.1"/>
    </source>
</evidence>
<evidence type="ECO:0000259" key="5">
    <source>
        <dbReference type="Pfam" id="PF00488"/>
    </source>
</evidence>
<feature type="non-terminal residue" evidence="6">
    <location>
        <position position="1"/>
    </location>
</feature>
<dbReference type="GO" id="GO:0140664">
    <property type="term" value="F:ATP-dependent DNA damage sensor activity"/>
    <property type="evidence" value="ECO:0007669"/>
    <property type="project" value="InterPro"/>
</dbReference>
<dbReference type="GO" id="GO:0032301">
    <property type="term" value="C:MutSalpha complex"/>
    <property type="evidence" value="ECO:0007669"/>
    <property type="project" value="TreeGrafter"/>
</dbReference>
<dbReference type="PANTHER" id="PTHR11361:SF148">
    <property type="entry name" value="DNA MISMATCH REPAIR PROTEIN MSH6"/>
    <property type="match status" value="1"/>
</dbReference>
<evidence type="ECO:0000313" key="7">
    <source>
        <dbReference type="Proteomes" id="UP000663828"/>
    </source>
</evidence>
<dbReference type="EMBL" id="CAJNOR010005122">
    <property type="protein sequence ID" value="CAF1546556.1"/>
    <property type="molecule type" value="Genomic_DNA"/>
</dbReference>
<keyword evidence="3" id="KW-0067">ATP-binding</keyword>